<evidence type="ECO:0000313" key="1">
    <source>
        <dbReference type="EMBL" id="KAI3721288.1"/>
    </source>
</evidence>
<reference evidence="1 2" key="2">
    <citation type="journal article" date="2022" name="Mol. Ecol. Resour.">
        <title>The genomes of chicory, endive, great burdock and yacon provide insights into Asteraceae paleo-polyploidization history and plant inulin production.</title>
        <authorList>
            <person name="Fan W."/>
            <person name="Wang S."/>
            <person name="Wang H."/>
            <person name="Wang A."/>
            <person name="Jiang F."/>
            <person name="Liu H."/>
            <person name="Zhao H."/>
            <person name="Xu D."/>
            <person name="Zhang Y."/>
        </authorList>
    </citation>
    <scope>NUCLEOTIDE SEQUENCE [LARGE SCALE GENOMIC DNA]</scope>
    <source>
        <strain evidence="2">cv. Punajuju</strain>
        <tissue evidence="1">Leaves</tissue>
    </source>
</reference>
<proteinExistence type="predicted"/>
<protein>
    <submittedName>
        <fullName evidence="1">Uncharacterized protein</fullName>
    </submittedName>
</protein>
<organism evidence="1 2">
    <name type="scientific">Cichorium intybus</name>
    <name type="common">Chicory</name>
    <dbReference type="NCBI Taxonomy" id="13427"/>
    <lineage>
        <taxon>Eukaryota</taxon>
        <taxon>Viridiplantae</taxon>
        <taxon>Streptophyta</taxon>
        <taxon>Embryophyta</taxon>
        <taxon>Tracheophyta</taxon>
        <taxon>Spermatophyta</taxon>
        <taxon>Magnoliopsida</taxon>
        <taxon>eudicotyledons</taxon>
        <taxon>Gunneridae</taxon>
        <taxon>Pentapetalae</taxon>
        <taxon>asterids</taxon>
        <taxon>campanulids</taxon>
        <taxon>Asterales</taxon>
        <taxon>Asteraceae</taxon>
        <taxon>Cichorioideae</taxon>
        <taxon>Cichorieae</taxon>
        <taxon>Cichoriinae</taxon>
        <taxon>Cichorium</taxon>
    </lineage>
</organism>
<evidence type="ECO:0000313" key="2">
    <source>
        <dbReference type="Proteomes" id="UP001055811"/>
    </source>
</evidence>
<dbReference type="EMBL" id="CM042014">
    <property type="protein sequence ID" value="KAI3721288.1"/>
    <property type="molecule type" value="Genomic_DNA"/>
</dbReference>
<reference evidence="2" key="1">
    <citation type="journal article" date="2022" name="Mol. Ecol. Resour.">
        <title>The genomes of chicory, endive, great burdock and yacon provide insights into Asteraceae palaeo-polyploidization history and plant inulin production.</title>
        <authorList>
            <person name="Fan W."/>
            <person name="Wang S."/>
            <person name="Wang H."/>
            <person name="Wang A."/>
            <person name="Jiang F."/>
            <person name="Liu H."/>
            <person name="Zhao H."/>
            <person name="Xu D."/>
            <person name="Zhang Y."/>
        </authorList>
    </citation>
    <scope>NUCLEOTIDE SEQUENCE [LARGE SCALE GENOMIC DNA]</scope>
    <source>
        <strain evidence="2">cv. Punajuju</strain>
    </source>
</reference>
<keyword evidence="2" id="KW-1185">Reference proteome</keyword>
<comment type="caution">
    <text evidence="1">The sequence shown here is derived from an EMBL/GenBank/DDBJ whole genome shotgun (WGS) entry which is preliminary data.</text>
</comment>
<accession>A0ACB9BGU3</accession>
<sequence>MQLQGGIEPNSISLLNLFPAIHKLSSVKFCKSIHGYVIRRNFPNTVVNGLIDIYSKCKRTDMAYQVFNQMQEPDDVSWGTLMAGFSLNGSHYQVLELFDQMNNNQLNLNIVSVVSALSAAGETKDFKKGKIIHECVNKNKFDSDIRVSTPLITMYAKCGELEKAQDLFSNLSGKDMVAWSAIIAAFSQSGYPKEALCLFRDMQFDFKPSMVTIVGVLPACGELYSKKLGKSLHGYTIKHNMDSNTSIETSLVAMYAKCDDFTSAITVFDRMLDKEVVAWNALINRYAQIGETNLAVNMFCKLQSMEMQPDPGTMAGVVSAVSHLGDINLGKTMHGEIIKYGFESDCHVNNALIDMYAKSGSLFSAELLFGTTIIRDHVLWNVMIGAYMRHGYFQESIFTFRQMKSEGFCPSLVTFVSVLPAVANLAAIKEGFGIRVRKRGPNRVRTGDLLICSQMLYH</sequence>
<name>A0ACB9BGU3_CICIN</name>
<gene>
    <name evidence="1" type="ORF">L2E82_32294</name>
</gene>
<dbReference type="Proteomes" id="UP001055811">
    <property type="component" value="Linkage Group LG06"/>
</dbReference>